<evidence type="ECO:0000256" key="2">
    <source>
        <dbReference type="ARBA" id="ARBA00007658"/>
    </source>
</evidence>
<accession>A0A915BT25</accession>
<dbReference type="InterPro" id="IPR044674">
    <property type="entry name" value="EDEM1/2/3"/>
</dbReference>
<protein>
    <recommendedName>
        <fullName evidence="5">alpha-1,2-Mannosidase</fullName>
        <ecNumber evidence="5">3.2.1.-</ecNumber>
    </recommendedName>
</protein>
<dbReference type="GO" id="GO:0016020">
    <property type="term" value="C:membrane"/>
    <property type="evidence" value="ECO:0007669"/>
    <property type="project" value="InterPro"/>
</dbReference>
<dbReference type="InterPro" id="IPR012341">
    <property type="entry name" value="6hp_glycosidase-like_sf"/>
</dbReference>
<dbReference type="InterPro" id="IPR036026">
    <property type="entry name" value="Seven-hairpin_glycosidases"/>
</dbReference>
<dbReference type="PRINTS" id="PR00747">
    <property type="entry name" value="GLYHDRLASE47"/>
</dbReference>
<name>A0A915BT25_PARUN</name>
<dbReference type="Gene3D" id="1.50.10.10">
    <property type="match status" value="1"/>
</dbReference>
<keyword evidence="5" id="KW-0326">Glycosidase</keyword>
<dbReference type="GO" id="GO:0044322">
    <property type="term" value="C:endoplasmic reticulum quality control compartment"/>
    <property type="evidence" value="ECO:0007669"/>
    <property type="project" value="GOC"/>
</dbReference>
<dbReference type="InterPro" id="IPR001382">
    <property type="entry name" value="Glyco_hydro_47"/>
</dbReference>
<dbReference type="EC" id="3.2.1.-" evidence="5"/>
<dbReference type="WBParaSite" id="PgR057_g052_t03">
    <property type="protein sequence ID" value="PgR057_g052_t03"/>
    <property type="gene ID" value="PgR057_g052"/>
</dbReference>
<proteinExistence type="inferred from homology"/>
<comment type="subcellular location">
    <subcellularLocation>
        <location evidence="1">Endoplasmic reticulum</location>
    </subcellularLocation>
</comment>
<evidence type="ECO:0000256" key="1">
    <source>
        <dbReference type="ARBA" id="ARBA00004240"/>
    </source>
</evidence>
<organism evidence="6 7">
    <name type="scientific">Parascaris univalens</name>
    <name type="common">Nematode worm</name>
    <dbReference type="NCBI Taxonomy" id="6257"/>
    <lineage>
        <taxon>Eukaryota</taxon>
        <taxon>Metazoa</taxon>
        <taxon>Ecdysozoa</taxon>
        <taxon>Nematoda</taxon>
        <taxon>Chromadorea</taxon>
        <taxon>Rhabditida</taxon>
        <taxon>Spirurina</taxon>
        <taxon>Ascaridomorpha</taxon>
        <taxon>Ascaridoidea</taxon>
        <taxon>Ascarididae</taxon>
        <taxon>Parascaris</taxon>
    </lineage>
</organism>
<evidence type="ECO:0000256" key="3">
    <source>
        <dbReference type="ARBA" id="ARBA00022824"/>
    </source>
</evidence>
<dbReference type="GO" id="GO:0005975">
    <property type="term" value="P:carbohydrate metabolic process"/>
    <property type="evidence" value="ECO:0007669"/>
    <property type="project" value="InterPro"/>
</dbReference>
<reference evidence="7" key="1">
    <citation type="submission" date="2022-11" db="UniProtKB">
        <authorList>
            <consortium name="WormBaseParasite"/>
        </authorList>
    </citation>
    <scope>IDENTIFICATION</scope>
</reference>
<keyword evidence="5" id="KW-0378">Hydrolase</keyword>
<dbReference type="Pfam" id="PF01532">
    <property type="entry name" value="Glyco_hydro_47"/>
    <property type="match status" value="1"/>
</dbReference>
<dbReference type="Proteomes" id="UP000887569">
    <property type="component" value="Unplaced"/>
</dbReference>
<dbReference type="PANTHER" id="PTHR45679:SF6">
    <property type="entry name" value="ER DEGRADATION-ENHANCING ALPHA-MANNOSIDASE-LIKE PROTEIN 2"/>
    <property type="match status" value="1"/>
</dbReference>
<comment type="similarity">
    <text evidence="2 5">Belongs to the glycosyl hydrolase 47 family.</text>
</comment>
<evidence type="ECO:0000313" key="7">
    <source>
        <dbReference type="WBParaSite" id="PgR057_g052_t03"/>
    </source>
</evidence>
<evidence type="ECO:0000256" key="4">
    <source>
        <dbReference type="ARBA" id="ARBA00023180"/>
    </source>
</evidence>
<dbReference type="GO" id="GO:1904380">
    <property type="term" value="P:endoplasmic reticulum mannose trimming"/>
    <property type="evidence" value="ECO:0007669"/>
    <property type="project" value="InterPro"/>
</dbReference>
<keyword evidence="3" id="KW-0256">Endoplasmic reticulum</keyword>
<keyword evidence="4" id="KW-0325">Glycoprotein</keyword>
<dbReference type="GO" id="GO:0004571">
    <property type="term" value="F:mannosyl-oligosaccharide 1,2-alpha-mannosidase activity"/>
    <property type="evidence" value="ECO:0007669"/>
    <property type="project" value="InterPro"/>
</dbReference>
<dbReference type="PANTHER" id="PTHR45679">
    <property type="entry name" value="ER DEGRADATION-ENHANCING ALPHA-MANNOSIDASE-LIKE PROTEIN 2"/>
    <property type="match status" value="1"/>
</dbReference>
<evidence type="ECO:0000256" key="5">
    <source>
        <dbReference type="RuleBase" id="RU361193"/>
    </source>
</evidence>
<evidence type="ECO:0000313" key="6">
    <source>
        <dbReference type="Proteomes" id="UP000887569"/>
    </source>
</evidence>
<dbReference type="AlphaFoldDB" id="A0A915BT25"/>
<keyword evidence="6" id="KW-1185">Reference proteome</keyword>
<dbReference type="SUPFAM" id="SSF48225">
    <property type="entry name" value="Seven-hairpin glycosidases"/>
    <property type="match status" value="1"/>
</dbReference>
<dbReference type="GO" id="GO:0005509">
    <property type="term" value="F:calcium ion binding"/>
    <property type="evidence" value="ECO:0007669"/>
    <property type="project" value="InterPro"/>
</dbReference>
<sequence>GNPMYERVALKALDVLWKSRSSLGLVGNHINVQTGAWTATDAGIGAGVDSYFEYLAKGALLFQRPRLMYQFNKYVEAINAYVRKEDWFVWVSMTKGQVSLPIFQSLEAFWPGLLALTGNIDDAQRIIFQYSQITRQYGFPPEFYNIPSQEAVSKRSGYPLRPEFVESLYYIYRATGDPIILHLAANIIELC</sequence>